<feature type="transmembrane region" description="Helical" evidence="5">
    <location>
        <begin position="232"/>
        <end position="257"/>
    </location>
</feature>
<dbReference type="InterPro" id="IPR005828">
    <property type="entry name" value="MFS_sugar_transport-like"/>
</dbReference>
<organism evidence="6 7">
    <name type="scientific">Teladorsagia circumcincta</name>
    <name type="common">Brown stomach worm</name>
    <name type="synonym">Ostertagia circumcincta</name>
    <dbReference type="NCBI Taxonomy" id="45464"/>
    <lineage>
        <taxon>Eukaryota</taxon>
        <taxon>Metazoa</taxon>
        <taxon>Ecdysozoa</taxon>
        <taxon>Nematoda</taxon>
        <taxon>Chromadorea</taxon>
        <taxon>Rhabditida</taxon>
        <taxon>Rhabditina</taxon>
        <taxon>Rhabditomorpha</taxon>
        <taxon>Strongyloidea</taxon>
        <taxon>Trichostrongylidae</taxon>
        <taxon>Teladorsagia</taxon>
    </lineage>
</organism>
<name>A0A2G9UHV0_TELCI</name>
<evidence type="ECO:0000256" key="2">
    <source>
        <dbReference type="ARBA" id="ARBA00022692"/>
    </source>
</evidence>
<feature type="transmembrane region" description="Helical" evidence="5">
    <location>
        <begin position="269"/>
        <end position="289"/>
    </location>
</feature>
<dbReference type="PANTHER" id="PTHR23503:SF96">
    <property type="entry name" value="MAJOR FACILITATOR SUPERFAMILY (MFS) PROFILE DOMAIN-CONTAINING PROTEIN"/>
    <property type="match status" value="1"/>
</dbReference>
<gene>
    <name evidence="6" type="ORF">TELCIR_08456</name>
</gene>
<feature type="transmembrane region" description="Helical" evidence="5">
    <location>
        <begin position="331"/>
        <end position="353"/>
    </location>
</feature>
<comment type="subcellular location">
    <subcellularLocation>
        <location evidence="1">Membrane</location>
        <topology evidence="1">Multi-pass membrane protein</topology>
    </subcellularLocation>
</comment>
<evidence type="ECO:0000313" key="7">
    <source>
        <dbReference type="Proteomes" id="UP000230423"/>
    </source>
</evidence>
<evidence type="ECO:0000256" key="4">
    <source>
        <dbReference type="ARBA" id="ARBA00023136"/>
    </source>
</evidence>
<feature type="transmembrane region" description="Helical" evidence="5">
    <location>
        <begin position="80"/>
        <end position="101"/>
    </location>
</feature>
<proteinExistence type="predicted"/>
<dbReference type="Pfam" id="PF00083">
    <property type="entry name" value="Sugar_tr"/>
    <property type="match status" value="1"/>
</dbReference>
<dbReference type="InterPro" id="IPR005829">
    <property type="entry name" value="Sugar_transporter_CS"/>
</dbReference>
<accession>A0A2G9UHV0</accession>
<dbReference type="Gene3D" id="1.20.1250.20">
    <property type="entry name" value="MFS general substrate transporter like domains"/>
    <property type="match status" value="1"/>
</dbReference>
<keyword evidence="2 5" id="KW-0812">Transmembrane</keyword>
<dbReference type="SUPFAM" id="SSF103473">
    <property type="entry name" value="MFS general substrate transporter"/>
    <property type="match status" value="1"/>
</dbReference>
<feature type="transmembrane region" description="Helical" evidence="5">
    <location>
        <begin position="296"/>
        <end position="319"/>
    </location>
</feature>
<evidence type="ECO:0000313" key="6">
    <source>
        <dbReference type="EMBL" id="PIO69713.1"/>
    </source>
</evidence>
<keyword evidence="3 5" id="KW-1133">Transmembrane helix</keyword>
<evidence type="ECO:0000256" key="3">
    <source>
        <dbReference type="ARBA" id="ARBA00022989"/>
    </source>
</evidence>
<dbReference type="GO" id="GO:0016020">
    <property type="term" value="C:membrane"/>
    <property type="evidence" value="ECO:0007669"/>
    <property type="project" value="UniProtKB-SubCell"/>
</dbReference>
<dbReference type="AlphaFoldDB" id="A0A2G9UHV0"/>
<dbReference type="Proteomes" id="UP000230423">
    <property type="component" value="Unassembled WGS sequence"/>
</dbReference>
<dbReference type="InterPro" id="IPR045263">
    <property type="entry name" value="GLUT"/>
</dbReference>
<dbReference type="PROSITE" id="PS00216">
    <property type="entry name" value="SUGAR_TRANSPORT_1"/>
    <property type="match status" value="1"/>
</dbReference>
<keyword evidence="4 5" id="KW-0472">Membrane</keyword>
<dbReference type="PANTHER" id="PTHR23503">
    <property type="entry name" value="SOLUTE CARRIER FAMILY 2"/>
    <property type="match status" value="1"/>
</dbReference>
<sequence length="537" mass="59113">AQIKSVYDKPEERVFSSSRAAPHVLLVGDGYSGLAGVVVVEVHVAADVEVHVAADAEVDVANGKLLGIQESHRGKSETDAIIYSIARFLLGFGITISCGIAPMFITECSPKECRGVTSMMNGILLQIALVVGATLAMPQLLGTGDDWWKLYATEMAITATVMALMPFIHDSPGYLHSRADDDRSEQALRFYHNIDGEALRATLKQLDQSTTEIQGIGLVSVWKDRAARRGTLVGAVVGISMVMSGIAAINAFSFEILLSTGLSVEQASIGNIAICMMSVTGILFSSLIIDRFGRRTLLLSTYSLLAVINLIIAGLMFGFQRGQSTSFGYPLLAAVCLFNLVFAAGPGPMALFITGELVDQNARGAACTWATVFMCTVFNSQIPFDDGSLFRYVPLSCCTSFCQKLKEGHQRKFRIVGEIYRHLAKEDGEDLLHFQYSGYCLLFQESDKQLSFWLKKHQIAADFYEIDRRLLKPDCPMERLFIIRYAALVTASQSVPNKLVEDVRLTKPNYRFLVISYTLLVSICWFENESDKYQNGV</sequence>
<dbReference type="OrthoDB" id="4540492at2759"/>
<dbReference type="GO" id="GO:0015149">
    <property type="term" value="F:hexose transmembrane transporter activity"/>
    <property type="evidence" value="ECO:0007669"/>
    <property type="project" value="TreeGrafter"/>
</dbReference>
<feature type="non-terminal residue" evidence="6">
    <location>
        <position position="1"/>
    </location>
</feature>
<protein>
    <submittedName>
        <fullName evidence="6">Transporter, major facilitator family protein</fullName>
    </submittedName>
</protein>
<feature type="transmembrane region" description="Helical" evidence="5">
    <location>
        <begin position="122"/>
        <end position="141"/>
    </location>
</feature>
<evidence type="ECO:0000256" key="1">
    <source>
        <dbReference type="ARBA" id="ARBA00004141"/>
    </source>
</evidence>
<dbReference type="InterPro" id="IPR003663">
    <property type="entry name" value="Sugar/inositol_transpt"/>
</dbReference>
<evidence type="ECO:0000256" key="5">
    <source>
        <dbReference type="SAM" id="Phobius"/>
    </source>
</evidence>
<keyword evidence="7" id="KW-1185">Reference proteome</keyword>
<dbReference type="PRINTS" id="PR00171">
    <property type="entry name" value="SUGRTRNSPORT"/>
</dbReference>
<dbReference type="InterPro" id="IPR036259">
    <property type="entry name" value="MFS_trans_sf"/>
</dbReference>
<dbReference type="EMBL" id="KZ346548">
    <property type="protein sequence ID" value="PIO69713.1"/>
    <property type="molecule type" value="Genomic_DNA"/>
</dbReference>
<reference evidence="6 7" key="1">
    <citation type="submission" date="2015-09" db="EMBL/GenBank/DDBJ databases">
        <title>Draft genome of the parasitic nematode Teladorsagia circumcincta isolate WARC Sus (inbred).</title>
        <authorList>
            <person name="Mitreva M."/>
        </authorList>
    </citation>
    <scope>NUCLEOTIDE SEQUENCE [LARGE SCALE GENOMIC DNA]</scope>
    <source>
        <strain evidence="6 7">S</strain>
    </source>
</reference>